<dbReference type="SUPFAM" id="SSF53271">
    <property type="entry name" value="PRTase-like"/>
    <property type="match status" value="1"/>
</dbReference>
<evidence type="ECO:0000259" key="1">
    <source>
        <dbReference type="Pfam" id="PF00156"/>
    </source>
</evidence>
<dbReference type="RefSeq" id="WP_147169473.1">
    <property type="nucleotide sequence ID" value="NZ_VOOR01000075.1"/>
</dbReference>
<comment type="caution">
    <text evidence="2">The sequence shown here is derived from an EMBL/GenBank/DDBJ whole genome shotgun (WGS) entry which is preliminary data.</text>
</comment>
<dbReference type="OrthoDB" id="664757at2"/>
<keyword evidence="2" id="KW-0808">Transferase</keyword>
<dbReference type="Proteomes" id="UP000321580">
    <property type="component" value="Unassembled WGS sequence"/>
</dbReference>
<feature type="domain" description="Phosphoribosyltransferase" evidence="1">
    <location>
        <begin position="3"/>
        <end position="141"/>
    </location>
</feature>
<sequence>MKILDQEQIRQKTKRLAIEILENNTEANGLVIAGINNNGMAFAQLILEELLQLTEQDITLTRIRLNPAAPDVEQIMLEMPLEQLHGKAVILVDDVANTGRTLFYATRPLMEGMPEKIEVAVLVDRTHKSFPIRVDYVGLSLATTLKEHISVVLHETEELAAHLN</sequence>
<dbReference type="InterPro" id="IPR000836">
    <property type="entry name" value="PRTase_dom"/>
</dbReference>
<dbReference type="AlphaFoldDB" id="A0A5C6RHR4"/>
<dbReference type="PANTHER" id="PTHR11608">
    <property type="entry name" value="BIFUNCTIONAL PROTEIN PYRR"/>
    <property type="match status" value="1"/>
</dbReference>
<evidence type="ECO:0000313" key="3">
    <source>
        <dbReference type="Proteomes" id="UP000321580"/>
    </source>
</evidence>
<evidence type="ECO:0000313" key="2">
    <source>
        <dbReference type="EMBL" id="TXB60584.1"/>
    </source>
</evidence>
<dbReference type="PANTHER" id="PTHR11608:SF0">
    <property type="entry name" value="BIFUNCTIONAL PROTEIN PYRR"/>
    <property type="match status" value="1"/>
</dbReference>
<dbReference type="Gene3D" id="3.40.50.2020">
    <property type="match status" value="1"/>
</dbReference>
<dbReference type="Pfam" id="PF00156">
    <property type="entry name" value="Pribosyltran"/>
    <property type="match status" value="1"/>
</dbReference>
<dbReference type="EMBL" id="VOOR01000075">
    <property type="protein sequence ID" value="TXB60584.1"/>
    <property type="molecule type" value="Genomic_DNA"/>
</dbReference>
<proteinExistence type="predicted"/>
<organism evidence="2 3">
    <name type="scientific">Phaeodactylibacter luteus</name>
    <dbReference type="NCBI Taxonomy" id="1564516"/>
    <lineage>
        <taxon>Bacteria</taxon>
        <taxon>Pseudomonadati</taxon>
        <taxon>Bacteroidota</taxon>
        <taxon>Saprospiria</taxon>
        <taxon>Saprospirales</taxon>
        <taxon>Haliscomenobacteraceae</taxon>
        <taxon>Phaeodactylibacter</taxon>
    </lineage>
</organism>
<name>A0A5C6RHR4_9BACT</name>
<gene>
    <name evidence="2" type="ORF">FRY97_20390</name>
</gene>
<dbReference type="InterPro" id="IPR050137">
    <property type="entry name" value="PyrR_bifunctional"/>
</dbReference>
<reference evidence="2 3" key="1">
    <citation type="submission" date="2019-08" db="EMBL/GenBank/DDBJ databases">
        <title>Genome of Phaeodactylibacter luteus.</title>
        <authorList>
            <person name="Bowman J.P."/>
        </authorList>
    </citation>
    <scope>NUCLEOTIDE SEQUENCE [LARGE SCALE GENOMIC DNA]</scope>
    <source>
        <strain evidence="2 3">KCTC 42180</strain>
    </source>
</reference>
<keyword evidence="2" id="KW-0328">Glycosyltransferase</keyword>
<keyword evidence="3" id="KW-1185">Reference proteome</keyword>
<dbReference type="CDD" id="cd06223">
    <property type="entry name" value="PRTases_typeI"/>
    <property type="match status" value="1"/>
</dbReference>
<accession>A0A5C6RHR4</accession>
<dbReference type="InterPro" id="IPR029057">
    <property type="entry name" value="PRTase-like"/>
</dbReference>
<dbReference type="GO" id="GO:0016757">
    <property type="term" value="F:glycosyltransferase activity"/>
    <property type="evidence" value="ECO:0007669"/>
    <property type="project" value="UniProtKB-KW"/>
</dbReference>
<protein>
    <submittedName>
        <fullName evidence="2">Phosphoribosyltransferase</fullName>
    </submittedName>
</protein>